<keyword evidence="12" id="KW-1185">Reference proteome</keyword>
<keyword evidence="3" id="KW-0645">Protease</keyword>
<comment type="similarity">
    <text evidence="2">Belongs to the peptidase M13 family.</text>
</comment>
<dbReference type="PRINTS" id="PR00786">
    <property type="entry name" value="NEPRILYSIN"/>
</dbReference>
<organism evidence="11 12">
    <name type="scientific">Amblyomma americanum</name>
    <name type="common">Lone star tick</name>
    <dbReference type="NCBI Taxonomy" id="6943"/>
    <lineage>
        <taxon>Eukaryota</taxon>
        <taxon>Metazoa</taxon>
        <taxon>Ecdysozoa</taxon>
        <taxon>Arthropoda</taxon>
        <taxon>Chelicerata</taxon>
        <taxon>Arachnida</taxon>
        <taxon>Acari</taxon>
        <taxon>Parasitiformes</taxon>
        <taxon>Ixodida</taxon>
        <taxon>Ixodoidea</taxon>
        <taxon>Ixodidae</taxon>
        <taxon>Amblyomminae</taxon>
        <taxon>Amblyomma</taxon>
    </lineage>
</organism>
<evidence type="ECO:0000256" key="8">
    <source>
        <dbReference type="SAM" id="SignalP"/>
    </source>
</evidence>
<dbReference type="Pfam" id="PF05649">
    <property type="entry name" value="Peptidase_M13_N"/>
    <property type="match status" value="1"/>
</dbReference>
<comment type="caution">
    <text evidence="11">The sequence shown here is derived from an EMBL/GenBank/DDBJ whole genome shotgun (WGS) entry which is preliminary data.</text>
</comment>
<dbReference type="CDD" id="cd08662">
    <property type="entry name" value="M13"/>
    <property type="match status" value="1"/>
</dbReference>
<dbReference type="Pfam" id="PF01431">
    <property type="entry name" value="Peptidase_M13"/>
    <property type="match status" value="1"/>
</dbReference>
<dbReference type="InterPro" id="IPR042089">
    <property type="entry name" value="Peptidase_M13_dom_2"/>
</dbReference>
<dbReference type="SUPFAM" id="SSF55486">
    <property type="entry name" value="Metalloproteases ('zincins'), catalytic domain"/>
    <property type="match status" value="1"/>
</dbReference>
<feature type="signal peptide" evidence="8">
    <location>
        <begin position="1"/>
        <end position="17"/>
    </location>
</feature>
<dbReference type="InterPro" id="IPR000718">
    <property type="entry name" value="Peptidase_M13"/>
</dbReference>
<name>A0AAQ4DW42_AMBAM</name>
<dbReference type="InterPro" id="IPR024079">
    <property type="entry name" value="MetalloPept_cat_dom_sf"/>
</dbReference>
<evidence type="ECO:0000259" key="9">
    <source>
        <dbReference type="Pfam" id="PF01431"/>
    </source>
</evidence>
<dbReference type="AlphaFoldDB" id="A0AAQ4DW42"/>
<dbReference type="PROSITE" id="PS51885">
    <property type="entry name" value="NEPRILYSIN"/>
    <property type="match status" value="1"/>
</dbReference>
<dbReference type="EMBL" id="JARKHS020026093">
    <property type="protein sequence ID" value="KAK8766682.1"/>
    <property type="molecule type" value="Genomic_DNA"/>
</dbReference>
<evidence type="ECO:0000256" key="2">
    <source>
        <dbReference type="ARBA" id="ARBA00007357"/>
    </source>
</evidence>
<keyword evidence="6" id="KW-0862">Zinc</keyword>
<keyword evidence="4" id="KW-0479">Metal-binding</keyword>
<keyword evidence="5" id="KW-0378">Hydrolase</keyword>
<evidence type="ECO:0008006" key="13">
    <source>
        <dbReference type="Google" id="ProtNLM"/>
    </source>
</evidence>
<evidence type="ECO:0000313" key="11">
    <source>
        <dbReference type="EMBL" id="KAK8766682.1"/>
    </source>
</evidence>
<feature type="domain" description="Peptidase M13 C-terminal" evidence="9">
    <location>
        <begin position="489"/>
        <end position="680"/>
    </location>
</feature>
<reference evidence="11 12" key="1">
    <citation type="journal article" date="2023" name="Arcadia Sci">
        <title>De novo assembly of a long-read Amblyomma americanum tick genome.</title>
        <authorList>
            <person name="Chou S."/>
            <person name="Poskanzer K.E."/>
            <person name="Rollins M."/>
            <person name="Thuy-Boun P.S."/>
        </authorList>
    </citation>
    <scope>NUCLEOTIDE SEQUENCE [LARGE SCALE GENOMIC DNA]</scope>
    <source>
        <strain evidence="11">F_SG_1</strain>
        <tissue evidence="11">Salivary glands</tissue>
    </source>
</reference>
<evidence type="ECO:0000256" key="7">
    <source>
        <dbReference type="ARBA" id="ARBA00023049"/>
    </source>
</evidence>
<keyword evidence="7" id="KW-0482">Metalloprotease</keyword>
<dbReference type="GO" id="GO:0005886">
    <property type="term" value="C:plasma membrane"/>
    <property type="evidence" value="ECO:0007669"/>
    <property type="project" value="TreeGrafter"/>
</dbReference>
<dbReference type="Gene3D" id="1.10.1380.10">
    <property type="entry name" value="Neutral endopeptidase , domain2"/>
    <property type="match status" value="1"/>
</dbReference>
<dbReference type="Gene3D" id="3.40.390.10">
    <property type="entry name" value="Collagenase (Catalytic Domain)"/>
    <property type="match status" value="1"/>
</dbReference>
<evidence type="ECO:0000256" key="6">
    <source>
        <dbReference type="ARBA" id="ARBA00022833"/>
    </source>
</evidence>
<dbReference type="PANTHER" id="PTHR11733">
    <property type="entry name" value="ZINC METALLOPROTEASE FAMILY M13 NEPRILYSIN-RELATED"/>
    <property type="match status" value="1"/>
</dbReference>
<feature type="domain" description="Peptidase M13 N-terminal" evidence="10">
    <location>
        <begin position="57"/>
        <end position="418"/>
    </location>
</feature>
<gene>
    <name evidence="11" type="ORF">V5799_006535</name>
</gene>
<sequence length="682" mass="75739">MGALNPLLVVVVGVVYGVVKYLAEQAALAAFPWCDHPTRCFSYADELAASLSRDVDPCDNLFEHVCGNWERSHPLQPSGQFSLLQGRVSVLLFDALERPPAASLRPAAVRRSVLAYQACRAVHDQQRDDMKVLYDVFKKFNLEWPSLTLPSDFDAMDFLLGLPLDYGLATPFVLTLHPYLKTDKRYSLTLEVGAFQQNATFEERVVATCLPAVAPSARRSTILQAAERVQRTSVEWVSVLIALFAGSRPSRNYSTVESLANGTLPLANLTDWLRTINRHLPQDRSIDKEENVLTFSNTSTLLREMLRLTKPSKYVDLALFGGWYLVLQVYAGASYPLIECFHPAPTVIRAAYGCQELVNEAAPYALSRLLADELRLSEAVTATEKIWMAVRTSTQRNFANLKWMDSATAAGAAEHVGSLLSVVSLPAHLRSDEALEAYHDYLPQFAQPFLASLLDAWRRRSEKYKRLLRPNESVVVRREDNALNMVEVNAYYVPVNHLMAITSAILAPPFLTMGVPEAANYGAIGKVLGHELTHSFDPKLSNTTRTGDEITWWSRHSYESFAKKFDCVLGQLEKLTNSKLHAAAAVSETFADTAGTEKAHLAYETLPQQPALLGYTQEQLFFIASCFEFCGPNAYAHRSPPGVYPALALRCNLPAANQERFGAAFRCPSGAPLNPAQRCTFH</sequence>
<feature type="chain" id="PRO_5042841751" description="M13 family peptidase" evidence="8">
    <location>
        <begin position="18"/>
        <end position="682"/>
    </location>
</feature>
<evidence type="ECO:0000256" key="1">
    <source>
        <dbReference type="ARBA" id="ARBA00001947"/>
    </source>
</evidence>
<dbReference type="GO" id="GO:0004222">
    <property type="term" value="F:metalloendopeptidase activity"/>
    <property type="evidence" value="ECO:0007669"/>
    <property type="project" value="InterPro"/>
</dbReference>
<dbReference type="InterPro" id="IPR018497">
    <property type="entry name" value="Peptidase_M13_C"/>
</dbReference>
<protein>
    <recommendedName>
        <fullName evidence="13">M13 family peptidase</fullName>
    </recommendedName>
</protein>
<evidence type="ECO:0000256" key="4">
    <source>
        <dbReference type="ARBA" id="ARBA00022723"/>
    </source>
</evidence>
<dbReference type="GO" id="GO:0016485">
    <property type="term" value="P:protein processing"/>
    <property type="evidence" value="ECO:0007669"/>
    <property type="project" value="TreeGrafter"/>
</dbReference>
<dbReference type="InterPro" id="IPR008753">
    <property type="entry name" value="Peptidase_M13_N"/>
</dbReference>
<dbReference type="PANTHER" id="PTHR11733:SF241">
    <property type="entry name" value="GH26575P-RELATED"/>
    <property type="match status" value="1"/>
</dbReference>
<proteinExistence type="inferred from homology"/>
<dbReference type="Proteomes" id="UP001321473">
    <property type="component" value="Unassembled WGS sequence"/>
</dbReference>
<keyword evidence="8" id="KW-0732">Signal</keyword>
<accession>A0AAQ4DW42</accession>
<evidence type="ECO:0000256" key="3">
    <source>
        <dbReference type="ARBA" id="ARBA00022670"/>
    </source>
</evidence>
<dbReference type="GO" id="GO:0046872">
    <property type="term" value="F:metal ion binding"/>
    <property type="evidence" value="ECO:0007669"/>
    <property type="project" value="UniProtKB-KW"/>
</dbReference>
<evidence type="ECO:0000313" key="12">
    <source>
        <dbReference type="Proteomes" id="UP001321473"/>
    </source>
</evidence>
<comment type="cofactor">
    <cofactor evidence="1">
        <name>Zn(2+)</name>
        <dbReference type="ChEBI" id="CHEBI:29105"/>
    </cofactor>
</comment>
<evidence type="ECO:0000256" key="5">
    <source>
        <dbReference type="ARBA" id="ARBA00022801"/>
    </source>
</evidence>
<evidence type="ECO:0000259" key="10">
    <source>
        <dbReference type="Pfam" id="PF05649"/>
    </source>
</evidence>